<evidence type="ECO:0000313" key="2">
    <source>
        <dbReference type="Proteomes" id="UP000499080"/>
    </source>
</evidence>
<proteinExistence type="predicted"/>
<comment type="caution">
    <text evidence="1">The sequence shown here is derived from an EMBL/GenBank/DDBJ whole genome shotgun (WGS) entry which is preliminary data.</text>
</comment>
<gene>
    <name evidence="1" type="ORF">AVEN_20998_1</name>
</gene>
<dbReference type="EMBL" id="BGPR01000310">
    <property type="protein sequence ID" value="GBM12187.1"/>
    <property type="molecule type" value="Genomic_DNA"/>
</dbReference>
<organism evidence="1 2">
    <name type="scientific">Araneus ventricosus</name>
    <name type="common">Orbweaver spider</name>
    <name type="synonym">Epeira ventricosa</name>
    <dbReference type="NCBI Taxonomy" id="182803"/>
    <lineage>
        <taxon>Eukaryota</taxon>
        <taxon>Metazoa</taxon>
        <taxon>Ecdysozoa</taxon>
        <taxon>Arthropoda</taxon>
        <taxon>Chelicerata</taxon>
        <taxon>Arachnida</taxon>
        <taxon>Araneae</taxon>
        <taxon>Araneomorphae</taxon>
        <taxon>Entelegynae</taxon>
        <taxon>Araneoidea</taxon>
        <taxon>Araneidae</taxon>
        <taxon>Araneus</taxon>
    </lineage>
</organism>
<accession>A0A4Y2D7U5</accession>
<protein>
    <submittedName>
        <fullName evidence="1">Uncharacterized protein</fullName>
    </submittedName>
</protein>
<sequence>MLLINAFLCQDSSYIEKNRVLMLGRLPVERLGQTSVQIFNFEVKTTYKIAFFKFVAFSSYRVHVHANRHRPADSQLADGFSLVPTVCGLTKLRVARGSYLWTVEF</sequence>
<reference evidence="1 2" key="1">
    <citation type="journal article" date="2019" name="Sci. Rep.">
        <title>Orb-weaving spider Araneus ventricosus genome elucidates the spidroin gene catalogue.</title>
        <authorList>
            <person name="Kono N."/>
            <person name="Nakamura H."/>
            <person name="Ohtoshi R."/>
            <person name="Moran D.A.P."/>
            <person name="Shinohara A."/>
            <person name="Yoshida Y."/>
            <person name="Fujiwara M."/>
            <person name="Mori M."/>
            <person name="Tomita M."/>
            <person name="Arakawa K."/>
        </authorList>
    </citation>
    <scope>NUCLEOTIDE SEQUENCE [LARGE SCALE GENOMIC DNA]</scope>
</reference>
<dbReference type="AlphaFoldDB" id="A0A4Y2D7U5"/>
<evidence type="ECO:0000313" key="1">
    <source>
        <dbReference type="EMBL" id="GBM12187.1"/>
    </source>
</evidence>
<keyword evidence="2" id="KW-1185">Reference proteome</keyword>
<dbReference type="Proteomes" id="UP000499080">
    <property type="component" value="Unassembled WGS sequence"/>
</dbReference>
<name>A0A4Y2D7U5_ARAVE</name>